<gene>
    <name evidence="5" type="ORF">METZ01_LOCUS161308</name>
</gene>
<dbReference type="Pfam" id="PF01966">
    <property type="entry name" value="HD"/>
    <property type="match status" value="1"/>
</dbReference>
<keyword evidence="1" id="KW-0479">Metal-binding</keyword>
<dbReference type="PANTHER" id="PTHR35795:SF1">
    <property type="entry name" value="BIS(5'-NUCLEOSYL)-TETRAPHOSPHATASE, SYMMETRICAL"/>
    <property type="match status" value="1"/>
</dbReference>
<accession>A0A382B4D6</accession>
<dbReference type="AlphaFoldDB" id="A0A382B4D6"/>
<sequence length="198" mass="22544">MDSPIIQLINVVEKELSRLPIGLQEHIYRTRILSRKVAESHGAETEKCDLGAAAHDIARHWTEDNLITEARRLGLDITEVENAEPLLLHGPIGARWLRDRLDCKDLEIVSAVNYHTTGRPEMSQVEKIVFIADKIEPRKIEKYPELGTILDIVMDDLDGAILRYLALRIRSIMADGGVVHPRALDTWNWLVLNRNSCR</sequence>
<dbReference type="NCBIfam" id="TIGR00488">
    <property type="entry name" value="bis(5'-nucleosyl)-tetraphosphatase (symmetrical) YqeK"/>
    <property type="match status" value="1"/>
</dbReference>
<evidence type="ECO:0000256" key="1">
    <source>
        <dbReference type="ARBA" id="ARBA00022723"/>
    </source>
</evidence>
<dbReference type="Gene3D" id="1.10.3210.10">
    <property type="entry name" value="Hypothetical protein af1432"/>
    <property type="match status" value="1"/>
</dbReference>
<dbReference type="PANTHER" id="PTHR35795">
    <property type="entry name" value="SLR1885 PROTEIN"/>
    <property type="match status" value="1"/>
</dbReference>
<organism evidence="5">
    <name type="scientific">marine metagenome</name>
    <dbReference type="NCBI Taxonomy" id="408172"/>
    <lineage>
        <taxon>unclassified sequences</taxon>
        <taxon>metagenomes</taxon>
        <taxon>ecological metagenomes</taxon>
    </lineage>
</organism>
<evidence type="ECO:0000256" key="3">
    <source>
        <dbReference type="ARBA" id="ARBA00022801"/>
    </source>
</evidence>
<evidence type="ECO:0000313" key="5">
    <source>
        <dbReference type="EMBL" id="SVB08454.1"/>
    </source>
</evidence>
<keyword evidence="2" id="KW-0547">Nucleotide-binding</keyword>
<protein>
    <recommendedName>
        <fullName evidence="4">HD domain-containing protein</fullName>
    </recommendedName>
</protein>
<dbReference type="InterPro" id="IPR006674">
    <property type="entry name" value="HD_domain"/>
</dbReference>
<proteinExistence type="predicted"/>
<dbReference type="EMBL" id="UINC01028086">
    <property type="protein sequence ID" value="SVB08454.1"/>
    <property type="molecule type" value="Genomic_DNA"/>
</dbReference>
<evidence type="ECO:0000259" key="4">
    <source>
        <dbReference type="Pfam" id="PF01966"/>
    </source>
</evidence>
<evidence type="ECO:0000256" key="2">
    <source>
        <dbReference type="ARBA" id="ARBA00022741"/>
    </source>
</evidence>
<dbReference type="InterPro" id="IPR005249">
    <property type="entry name" value="YqeK"/>
</dbReference>
<dbReference type="InterPro" id="IPR051094">
    <property type="entry name" value="Diverse_Catalytic_Enzymes"/>
</dbReference>
<dbReference type="GO" id="GO:0016787">
    <property type="term" value="F:hydrolase activity"/>
    <property type="evidence" value="ECO:0007669"/>
    <property type="project" value="UniProtKB-KW"/>
</dbReference>
<dbReference type="GO" id="GO:0046872">
    <property type="term" value="F:metal ion binding"/>
    <property type="evidence" value="ECO:0007669"/>
    <property type="project" value="UniProtKB-KW"/>
</dbReference>
<feature type="domain" description="HD" evidence="4">
    <location>
        <begin position="25"/>
        <end position="136"/>
    </location>
</feature>
<reference evidence="5" key="1">
    <citation type="submission" date="2018-05" db="EMBL/GenBank/DDBJ databases">
        <authorList>
            <person name="Lanie J.A."/>
            <person name="Ng W.-L."/>
            <person name="Kazmierczak K.M."/>
            <person name="Andrzejewski T.M."/>
            <person name="Davidsen T.M."/>
            <person name="Wayne K.J."/>
            <person name="Tettelin H."/>
            <person name="Glass J.I."/>
            <person name="Rusch D."/>
            <person name="Podicherti R."/>
            <person name="Tsui H.-C.T."/>
            <person name="Winkler M.E."/>
        </authorList>
    </citation>
    <scope>NUCLEOTIDE SEQUENCE</scope>
</reference>
<keyword evidence="3" id="KW-0378">Hydrolase</keyword>
<dbReference type="SUPFAM" id="SSF109604">
    <property type="entry name" value="HD-domain/PDEase-like"/>
    <property type="match status" value="1"/>
</dbReference>
<name>A0A382B4D6_9ZZZZ</name>
<dbReference type="GO" id="GO:0000166">
    <property type="term" value="F:nucleotide binding"/>
    <property type="evidence" value="ECO:0007669"/>
    <property type="project" value="UniProtKB-KW"/>
</dbReference>